<dbReference type="Proteomes" id="UP001652620">
    <property type="component" value="Chromosome 2"/>
</dbReference>
<accession>A0ABM3J4Y2</accession>
<name>A0ABM3J4Y2_BACDO</name>
<keyword evidence="1" id="KW-1185">Reference proteome</keyword>
<dbReference type="GeneID" id="125776439"/>
<proteinExistence type="predicted"/>
<gene>
    <name evidence="2" type="primary">LOC125776439</name>
</gene>
<evidence type="ECO:0000313" key="2">
    <source>
        <dbReference type="RefSeq" id="XP_049304291.1"/>
    </source>
</evidence>
<sequence length="113" mass="12724">MENRDKFALVKIKCELQMHETANQRCKEPNNQADCLRKVEWNVNHVFQPSNKFCGVHAQRRRNNGSYVSGSNTKNAGYQVSAAEITTTVQQMRPVGVKGRTLTCHSGSAQQCK</sequence>
<evidence type="ECO:0000313" key="1">
    <source>
        <dbReference type="Proteomes" id="UP001652620"/>
    </source>
</evidence>
<reference evidence="2" key="2">
    <citation type="submission" date="2025-08" db="UniProtKB">
        <authorList>
            <consortium name="RefSeq"/>
        </authorList>
    </citation>
    <scope>IDENTIFICATION</scope>
    <source>
        <tissue evidence="2">Adult</tissue>
    </source>
</reference>
<protein>
    <submittedName>
        <fullName evidence="2">Uncharacterized protein LOC125776439 isoform X2</fullName>
    </submittedName>
</protein>
<dbReference type="RefSeq" id="XP_049304291.1">
    <property type="nucleotide sequence ID" value="XM_049448334.1"/>
</dbReference>
<reference evidence="1" key="1">
    <citation type="submission" date="2025-05" db="UniProtKB">
        <authorList>
            <consortium name="RefSeq"/>
        </authorList>
    </citation>
    <scope>NUCLEOTIDE SEQUENCE [LARGE SCALE GENOMIC DNA]</scope>
</reference>
<organism evidence="1 2">
    <name type="scientific">Bactrocera dorsalis</name>
    <name type="common">Oriental fruit fly</name>
    <name type="synonym">Dacus dorsalis</name>
    <dbReference type="NCBI Taxonomy" id="27457"/>
    <lineage>
        <taxon>Eukaryota</taxon>
        <taxon>Metazoa</taxon>
        <taxon>Ecdysozoa</taxon>
        <taxon>Arthropoda</taxon>
        <taxon>Hexapoda</taxon>
        <taxon>Insecta</taxon>
        <taxon>Pterygota</taxon>
        <taxon>Neoptera</taxon>
        <taxon>Endopterygota</taxon>
        <taxon>Diptera</taxon>
        <taxon>Brachycera</taxon>
        <taxon>Muscomorpha</taxon>
        <taxon>Tephritoidea</taxon>
        <taxon>Tephritidae</taxon>
        <taxon>Bactrocera</taxon>
        <taxon>Bactrocera</taxon>
    </lineage>
</organism>